<reference evidence="1" key="2">
    <citation type="journal article" date="2017" name="Nat. Commun.">
        <title>Single-virus genomics reveals hidden cosmopolitan and abundant viruses.</title>
        <authorList>
            <person name="Martinez-Hernandez F."/>
            <person name="Fornas O."/>
            <person name="Lluesma Gomez M."/>
            <person name="Bolduc B."/>
            <person name="de la Cruz Pena M.J."/>
            <person name="Martinez J.M."/>
            <person name="Anton J."/>
            <person name="Gasol J.M."/>
            <person name="Rosselli R."/>
            <person name="Rodriguez-Valera F."/>
            <person name="Sullivan M.B."/>
            <person name="Acinas S.G."/>
            <person name="Martinez-Garcia M."/>
        </authorList>
    </citation>
    <scope>NUCLEOTIDE SEQUENCE</scope>
</reference>
<name>A0A218MKW8_9VIRU</name>
<dbReference type="EMBL" id="KY052807">
    <property type="protein sequence ID" value="ASE99934.1"/>
    <property type="molecule type" value="Genomic_DNA"/>
</dbReference>
<reference evidence="1" key="1">
    <citation type="submission" date="2016-10" db="EMBL/GenBank/DDBJ databases">
        <authorList>
            <person name="Varghese N."/>
        </authorList>
    </citation>
    <scope>NUCLEOTIDE SEQUENCE</scope>
</reference>
<organism evidence="1">
    <name type="scientific">uncultured virus</name>
    <dbReference type="NCBI Taxonomy" id="340016"/>
    <lineage>
        <taxon>Viruses</taxon>
        <taxon>environmental samples</taxon>
    </lineage>
</organism>
<accession>A0A218MKW8</accession>
<evidence type="ECO:0000313" key="1">
    <source>
        <dbReference type="EMBL" id="ASE99934.1"/>
    </source>
</evidence>
<sequence length="97" mass="10483">MQPLPNYRGFTKTTTDANATTVIDVASVMEEANRITFVVELGDLYINFNGAAASDGTSMLIPAGTGYTEEYIRVTGLISIMRTGTTNGRIRGCVWGR</sequence>
<proteinExistence type="predicted"/>
<protein>
    <submittedName>
        <fullName evidence="1">Uncharacterized protein</fullName>
    </submittedName>
</protein>